<gene>
    <name evidence="1" type="ORF">F5148DRAFT_700959</name>
</gene>
<evidence type="ECO:0000313" key="2">
    <source>
        <dbReference type="Proteomes" id="UP001207468"/>
    </source>
</evidence>
<dbReference type="EMBL" id="JAGFNK010000056">
    <property type="protein sequence ID" value="KAI9509761.1"/>
    <property type="molecule type" value="Genomic_DNA"/>
</dbReference>
<protein>
    <submittedName>
        <fullName evidence="1">CHAT domain-containing protein</fullName>
    </submittedName>
</protein>
<organism evidence="1 2">
    <name type="scientific">Russula earlei</name>
    <dbReference type="NCBI Taxonomy" id="71964"/>
    <lineage>
        <taxon>Eukaryota</taxon>
        <taxon>Fungi</taxon>
        <taxon>Dikarya</taxon>
        <taxon>Basidiomycota</taxon>
        <taxon>Agaricomycotina</taxon>
        <taxon>Agaricomycetes</taxon>
        <taxon>Russulales</taxon>
        <taxon>Russulaceae</taxon>
        <taxon>Russula</taxon>
    </lineage>
</organism>
<reference evidence="1" key="1">
    <citation type="submission" date="2021-03" db="EMBL/GenBank/DDBJ databases">
        <title>Evolutionary priming and transition to the ectomycorrhizal habit in an iconic lineage of mushroom-forming fungi: is preadaptation a requirement?</title>
        <authorList>
            <consortium name="DOE Joint Genome Institute"/>
            <person name="Looney B.P."/>
            <person name="Miyauchi S."/>
            <person name="Morin E."/>
            <person name="Drula E."/>
            <person name="Courty P.E."/>
            <person name="Chicoki N."/>
            <person name="Fauchery L."/>
            <person name="Kohler A."/>
            <person name="Kuo A."/>
            <person name="LaButti K."/>
            <person name="Pangilinan J."/>
            <person name="Lipzen A."/>
            <person name="Riley R."/>
            <person name="Andreopoulos W."/>
            <person name="He G."/>
            <person name="Johnson J."/>
            <person name="Barry K.W."/>
            <person name="Grigoriev I.V."/>
            <person name="Nagy L."/>
            <person name="Hibbett D."/>
            <person name="Henrissat B."/>
            <person name="Matheny P.B."/>
            <person name="Labbe J."/>
            <person name="Martin A.F."/>
        </authorList>
    </citation>
    <scope>NUCLEOTIDE SEQUENCE</scope>
    <source>
        <strain evidence="1">BPL698</strain>
    </source>
</reference>
<comment type="caution">
    <text evidence="1">The sequence shown here is derived from an EMBL/GenBank/DDBJ whole genome shotgun (WGS) entry which is preliminary data.</text>
</comment>
<dbReference type="Proteomes" id="UP001207468">
    <property type="component" value="Unassembled WGS sequence"/>
</dbReference>
<name>A0ACC0UET2_9AGAM</name>
<keyword evidence="2" id="KW-1185">Reference proteome</keyword>
<accession>A0ACC0UET2</accession>
<evidence type="ECO:0000313" key="1">
    <source>
        <dbReference type="EMBL" id="KAI9509761.1"/>
    </source>
</evidence>
<proteinExistence type="predicted"/>
<sequence length="932" mass="105280">MARDEYHKLNTHQDDLEQDILLYTEAIFVSWDQTIVQTFFQIALALSLRSRESRQPEDVNWSIRYLRYLYDQPLDAFDLPHNIITATLVNEFAFKIELDPGNVISDIEEMANLCHELLNTDISEAIQTIAFETFANSLFATQSLRINISPPPSEKVIECLREASICLPDLHLVSLVLAVSLFTRFRISLLNDDYEEGMALVDKIIAFRGPGDRPSEFQGPALQLVALFAKAQSHKCGKMEYIEKEIFRFRSLLAGASLDDPVRHVVIEELAKLQRQRDDRDFGVVRSLDPTDSSPPIPPFRELIASLSQSGGTSRGSTLMTMEDQHFDALHSYFRITDMADIKEAINYFRLALPSFHPGTAIATLTTIALANALYKAFSCTNNIDYLNESISVLQHSLTITVESFSQFLQARMLITSLFARFNLLHNEDDVNEMMQLFHVAVNNKHVKTPDRFNMSCKWAKIARRSRHPCTSTAYDCAISLMRDTLTFTPTLFTQHFQLAAVSNEDRVLPLDYASHLAQIGRFDQAIETLEQGRALLWSEMRGLRASLDQLRAANSQLADNLVVVNRDLEMLTLTDSSNTDDDVGDGMNQIGLLLLKQRKLVDDRVKLIAQVRSLPGFESFLKAPSFEVLISAASRGPVIVINHSKWRSDILILLHNALPSVIPTSDDFYHSAIRLRDRLMKCRSSREHGLDSKQYEHDLRSVLVGLYDLVGRPVIERLRSLNVPEQSRIWWCPTSVFCSLPLHAMGPIPSDDGVKRHFLDLYISSYTPSLSALIESRKVSERSFETPSILLVAQPDQSLYEAFPEIWAMKRLNTKVTTLMSSKATPSAVTESLREHRFSHFVCHGKLVYGKPFETSFLLHGGERLTLLDLIRSQLPAAEFAFLSACHTAEMTEGSIADEALHLTAAMQYCGFRSVVGTMWGMADADWTRSS</sequence>